<dbReference type="OrthoDB" id="2440185at2759"/>
<protein>
    <recommendedName>
        <fullName evidence="3">Protein far1-related sequence 5-like</fullName>
    </recommendedName>
</protein>
<sequence length="172" mass="20032">MASKNSYLSQPVLDKIKHYTIDGHLGASQQYDFLTNHDYVVIPRLEGLSNELTGFFWMTSQQRNELWSKFHDVVIHDSTAKTNSYSQDQFESRYNSMLIKYEAYRSYLEKKLYPIRESWARYSIAKVFTAEIKSTRRVESINGVLKKHLDQGNFIGFVKDEINDSQPISTGT</sequence>
<organism evidence="1 2">
    <name type="scientific">Rhizophagus irregularis</name>
    <dbReference type="NCBI Taxonomy" id="588596"/>
    <lineage>
        <taxon>Eukaryota</taxon>
        <taxon>Fungi</taxon>
        <taxon>Fungi incertae sedis</taxon>
        <taxon>Mucoromycota</taxon>
        <taxon>Glomeromycotina</taxon>
        <taxon>Glomeromycetes</taxon>
        <taxon>Glomerales</taxon>
        <taxon>Glomeraceae</taxon>
        <taxon>Rhizophagus</taxon>
    </lineage>
</organism>
<accession>A0A916EG44</accession>
<dbReference type="PANTHER" id="PTHR31669:SF251">
    <property type="entry name" value="PROTEIN FAR1-RELATED SEQUENCE"/>
    <property type="match status" value="1"/>
</dbReference>
<evidence type="ECO:0000313" key="1">
    <source>
        <dbReference type="EMBL" id="CAB5385471.1"/>
    </source>
</evidence>
<evidence type="ECO:0008006" key="3">
    <source>
        <dbReference type="Google" id="ProtNLM"/>
    </source>
</evidence>
<reference evidence="1" key="1">
    <citation type="submission" date="2020-05" db="EMBL/GenBank/DDBJ databases">
        <authorList>
            <person name="Rincon C."/>
            <person name="Sanders R I."/>
            <person name="Robbins C."/>
            <person name="Chaturvedi A."/>
        </authorList>
    </citation>
    <scope>NUCLEOTIDE SEQUENCE</scope>
    <source>
        <strain evidence="1">CHB12</strain>
    </source>
</reference>
<dbReference type="PANTHER" id="PTHR31669">
    <property type="entry name" value="PROTEIN FAR1-RELATED SEQUENCE 10-RELATED"/>
    <property type="match status" value="1"/>
</dbReference>
<gene>
    <name evidence="1" type="ORF">CHRIB12_LOCUS19327</name>
</gene>
<evidence type="ECO:0000313" key="2">
    <source>
        <dbReference type="Proteomes" id="UP000684084"/>
    </source>
</evidence>
<dbReference type="Proteomes" id="UP000684084">
    <property type="component" value="Unassembled WGS sequence"/>
</dbReference>
<dbReference type="InterPro" id="IPR031052">
    <property type="entry name" value="FHY3/FAR1"/>
</dbReference>
<dbReference type="EMBL" id="CAGKOT010000053">
    <property type="protein sequence ID" value="CAB5385471.1"/>
    <property type="molecule type" value="Genomic_DNA"/>
</dbReference>
<dbReference type="GO" id="GO:0006355">
    <property type="term" value="P:regulation of DNA-templated transcription"/>
    <property type="evidence" value="ECO:0007669"/>
    <property type="project" value="InterPro"/>
</dbReference>
<comment type="caution">
    <text evidence="1">The sequence shown here is derived from an EMBL/GenBank/DDBJ whole genome shotgun (WGS) entry which is preliminary data.</text>
</comment>
<proteinExistence type="predicted"/>
<dbReference type="AlphaFoldDB" id="A0A916EG44"/>
<name>A0A916EG44_9GLOM</name>